<reference evidence="1 2" key="1">
    <citation type="submission" date="2020-03" db="EMBL/GenBank/DDBJ databases">
        <title>Rubrivivax benzoatilyticus JA2 (sequenced after 10 years sub-culturing).</title>
        <authorList>
            <person name="Gupta D."/>
            <person name="Chintalapati S."/>
            <person name="Chintalapati V.R."/>
        </authorList>
    </citation>
    <scope>NUCLEOTIDE SEQUENCE [LARGE SCALE GENOMIC DNA]</scope>
    <source>
        <strain evidence="1 2">JA2-Mal</strain>
    </source>
</reference>
<organism evidence="1 2">
    <name type="scientific">Rubrivivax benzoatilyticus</name>
    <dbReference type="NCBI Taxonomy" id="316997"/>
    <lineage>
        <taxon>Bacteria</taxon>
        <taxon>Pseudomonadati</taxon>
        <taxon>Pseudomonadota</taxon>
        <taxon>Betaproteobacteria</taxon>
        <taxon>Burkholderiales</taxon>
        <taxon>Sphaerotilaceae</taxon>
        <taxon>Rubrivivax</taxon>
    </lineage>
</organism>
<dbReference type="Gene3D" id="3.30.160.100">
    <property type="entry name" value="Ribosome hibernation promotion factor-like"/>
    <property type="match status" value="1"/>
</dbReference>
<dbReference type="EMBL" id="JAAOCD010000001">
    <property type="protein sequence ID" value="NHK97410.1"/>
    <property type="molecule type" value="Genomic_DNA"/>
</dbReference>
<dbReference type="InterPro" id="IPR003489">
    <property type="entry name" value="RHF/RaiA"/>
</dbReference>
<protein>
    <submittedName>
        <fullName evidence="1">HPF/RaiA family ribosome-associated protein</fullName>
    </submittedName>
</protein>
<proteinExistence type="predicted"/>
<dbReference type="RefSeq" id="WP_009857369.1">
    <property type="nucleotide sequence ID" value="NZ_JAAOCD010000001.1"/>
</dbReference>
<evidence type="ECO:0000313" key="2">
    <source>
        <dbReference type="Proteomes" id="UP000802098"/>
    </source>
</evidence>
<accession>A0ABX0HVM9</accession>
<name>A0ABX0HVM9_9BURK</name>
<dbReference type="Pfam" id="PF02482">
    <property type="entry name" value="Ribosomal_S30AE"/>
    <property type="match status" value="1"/>
</dbReference>
<dbReference type="InterPro" id="IPR036567">
    <property type="entry name" value="RHF-like"/>
</dbReference>
<comment type="caution">
    <text evidence="1">The sequence shown here is derived from an EMBL/GenBank/DDBJ whole genome shotgun (WGS) entry which is preliminary data.</text>
</comment>
<dbReference type="Proteomes" id="UP000802098">
    <property type="component" value="Unassembled WGS sequence"/>
</dbReference>
<evidence type="ECO:0000313" key="1">
    <source>
        <dbReference type="EMBL" id="NHK97410.1"/>
    </source>
</evidence>
<keyword evidence="2" id="KW-1185">Reference proteome</keyword>
<dbReference type="SUPFAM" id="SSF69754">
    <property type="entry name" value="Ribosome binding protein Y (YfiA homologue)"/>
    <property type="match status" value="1"/>
</dbReference>
<gene>
    <name evidence="1" type="ORF">G7087_03400</name>
</gene>
<sequence length="113" mass="12373">MQVQVNTDNHVQNDDTLTAWAEREIKAKLERFGDIVTRVEVHLADVNASRAGDADKRCTLEARLAGRQPVAASHDAQRVADAFTGALDKLLRVVDSTLGKARDQHARDSIRGG</sequence>